<proteinExistence type="predicted"/>
<evidence type="ECO:0000313" key="3">
    <source>
        <dbReference type="Proteomes" id="UP000016930"/>
    </source>
</evidence>
<accession>M2R1S7</accession>
<sequence length="88" mass="8703">MTHTTTTPISVTLSSGASKAQETSDPSGDDGSDDPGDDDGSASLSDFPTPSIPFPSGNSNGVAPAGVNNIVTSSCLVTAFMITIALSL</sequence>
<reference evidence="2 3" key="1">
    <citation type="journal article" date="2012" name="Proc. Natl. Acad. Sci. U.S.A.">
        <title>Comparative genomics of Ceriporiopsis subvermispora and Phanerochaete chrysosporium provide insight into selective ligninolysis.</title>
        <authorList>
            <person name="Fernandez-Fueyo E."/>
            <person name="Ruiz-Duenas F.J."/>
            <person name="Ferreira P."/>
            <person name="Floudas D."/>
            <person name="Hibbett D.S."/>
            <person name="Canessa P."/>
            <person name="Larrondo L.F."/>
            <person name="James T.Y."/>
            <person name="Seelenfreund D."/>
            <person name="Lobos S."/>
            <person name="Polanco R."/>
            <person name="Tello M."/>
            <person name="Honda Y."/>
            <person name="Watanabe T."/>
            <person name="Watanabe T."/>
            <person name="Ryu J.S."/>
            <person name="Kubicek C.P."/>
            <person name="Schmoll M."/>
            <person name="Gaskell J."/>
            <person name="Hammel K.E."/>
            <person name="St John F.J."/>
            <person name="Vanden Wymelenberg A."/>
            <person name="Sabat G."/>
            <person name="Splinter BonDurant S."/>
            <person name="Syed K."/>
            <person name="Yadav J.S."/>
            <person name="Doddapaneni H."/>
            <person name="Subramanian V."/>
            <person name="Lavin J.L."/>
            <person name="Oguiza J.A."/>
            <person name="Perez G."/>
            <person name="Pisabarro A.G."/>
            <person name="Ramirez L."/>
            <person name="Santoyo F."/>
            <person name="Master E."/>
            <person name="Coutinho P.M."/>
            <person name="Henrissat B."/>
            <person name="Lombard V."/>
            <person name="Magnuson J.K."/>
            <person name="Kuees U."/>
            <person name="Hori C."/>
            <person name="Igarashi K."/>
            <person name="Samejima M."/>
            <person name="Held B.W."/>
            <person name="Barry K.W."/>
            <person name="LaButti K.M."/>
            <person name="Lapidus A."/>
            <person name="Lindquist E.A."/>
            <person name="Lucas S.M."/>
            <person name="Riley R."/>
            <person name="Salamov A.A."/>
            <person name="Hoffmeister D."/>
            <person name="Schwenk D."/>
            <person name="Hadar Y."/>
            <person name="Yarden O."/>
            <person name="de Vries R.P."/>
            <person name="Wiebenga A."/>
            <person name="Stenlid J."/>
            <person name="Eastwood D."/>
            <person name="Grigoriev I.V."/>
            <person name="Berka R.M."/>
            <person name="Blanchette R.A."/>
            <person name="Kersten P."/>
            <person name="Martinez A.T."/>
            <person name="Vicuna R."/>
            <person name="Cullen D."/>
        </authorList>
    </citation>
    <scope>NUCLEOTIDE SEQUENCE [LARGE SCALE GENOMIC DNA]</scope>
    <source>
        <strain evidence="2 3">B</strain>
    </source>
</reference>
<organism evidence="2 3">
    <name type="scientific">Ceriporiopsis subvermispora (strain B)</name>
    <name type="common">White-rot fungus</name>
    <name type="synonym">Gelatoporia subvermispora</name>
    <dbReference type="NCBI Taxonomy" id="914234"/>
    <lineage>
        <taxon>Eukaryota</taxon>
        <taxon>Fungi</taxon>
        <taxon>Dikarya</taxon>
        <taxon>Basidiomycota</taxon>
        <taxon>Agaricomycotina</taxon>
        <taxon>Agaricomycetes</taxon>
        <taxon>Polyporales</taxon>
        <taxon>Gelatoporiaceae</taxon>
        <taxon>Gelatoporia</taxon>
    </lineage>
</organism>
<dbReference type="HOGENOM" id="CLU_2468843_0_0_1"/>
<name>M2R1S7_CERS8</name>
<dbReference type="AlphaFoldDB" id="M2R1S7"/>
<feature type="region of interest" description="Disordered" evidence="1">
    <location>
        <begin position="1"/>
        <end position="65"/>
    </location>
</feature>
<protein>
    <submittedName>
        <fullName evidence="2">Uncharacterized protein</fullName>
    </submittedName>
</protein>
<dbReference type="EMBL" id="KB445809">
    <property type="protein sequence ID" value="EMD32836.1"/>
    <property type="molecule type" value="Genomic_DNA"/>
</dbReference>
<gene>
    <name evidence="2" type="ORF">CERSUDRAFT_118525</name>
</gene>
<keyword evidence="3" id="KW-1185">Reference proteome</keyword>
<evidence type="ECO:0000256" key="1">
    <source>
        <dbReference type="SAM" id="MobiDB-lite"/>
    </source>
</evidence>
<feature type="compositionally biased region" description="Acidic residues" evidence="1">
    <location>
        <begin position="27"/>
        <end position="40"/>
    </location>
</feature>
<evidence type="ECO:0000313" key="2">
    <source>
        <dbReference type="EMBL" id="EMD32836.1"/>
    </source>
</evidence>
<dbReference type="Proteomes" id="UP000016930">
    <property type="component" value="Unassembled WGS sequence"/>
</dbReference>
<feature type="compositionally biased region" description="Polar residues" evidence="1">
    <location>
        <begin position="1"/>
        <end position="23"/>
    </location>
</feature>